<dbReference type="EMBL" id="JASBWV010000001">
    <property type="protein sequence ID" value="KAJ9128156.1"/>
    <property type="molecule type" value="Genomic_DNA"/>
</dbReference>
<evidence type="ECO:0000313" key="1">
    <source>
        <dbReference type="EMBL" id="KAJ9128156.1"/>
    </source>
</evidence>
<evidence type="ECO:0000313" key="2">
    <source>
        <dbReference type="Proteomes" id="UP001234202"/>
    </source>
</evidence>
<gene>
    <name evidence="1" type="ORF">QFC24_000448</name>
</gene>
<keyword evidence="2" id="KW-1185">Reference proteome</keyword>
<sequence>MQGESTIRDLPPLDDARMHSETIADHDIQGAEAVYDTLELADLQESTSHTFHSTDANDHDVASFLRSAGVEVSEDHHDVDMGTAMEEDMGMRTGIEDHHSPVEGMAHMDIHAFHSDGEDELLHDDMEAPTFDLHQIHQELDASSLPLDHHNAPIEHAEQREYDDGPAFSHGIDDSTNHDTHARSFADLNMAPSPDVHMPQAGAEEMPVPTGVQIVNEEVLINEEGLLPLSEDMPAISGLKEQHELEDDKDHLYQEAPLEDRLSASAQSPSSGPAAAAMVKTPSAGNPPLPIDLALTEPITAFYKLQFLEAPPAQTSGPHGEYRSKEAFSYYMQTLDVTIGRKVNRLKKAGAKQQERRTSSAAAVVGSGEMDDKKVDVLQDSDIQERTDKDKINAAMSLYGDAAHPKNIEGEDASEQGKRSAPPDVPPAKEIAKPPIHENSQDADALGKAESDQDKVKQEEEMDVAPHVKQEPELDELAGVDDQGQTQVEDEDERQVDVDLGALKSVSRLHARIGYSYTLSQFYLDVLGRNGAWVDDVFKVKGSRVALGPYTKIQISTRSFYFILPPASIATYPIPLNQNAISGPSASSFPLSTGPTAGVSHQATPDNEKDLHHLFRQPATFNAFSTNREEWEDERMGLFGMGAGMGKNGSYGYKRHRKGRKCKKCRLHEFQHTAEDDGEADHPFSASENEAVSDDNSVCSCSRCASEKQWMSSSPESGVEYSSSLSSVSSSEESSSEEDESDEDEDEDEAEEEKWEDAEKAEQEDNQVKIVAGDQGTMVETNGKVAPGEEVAAQDRLDRDQAMPASAHVKTTVTEDTAAKSDEESEEETLASKLKVSPPRPTTLSAPHFDDFNDEASPSMQVNDLPPTDSHVFPPTEADIQAVQDLIASTMTTPMGEEAAPLQIQGVTNGISFDNGIFSSLESSHIHGDGDRMEPVPEIKLTKAEKSALAARIREAKAAARKEEQERKKAEKLAQREKEKAEKAQAKADAAAAKAAKKQKADALERERMLAKMDTLQNTQPDEYGMGDHDPSGLGTSGTTAHPPGSSFPPGVRPGMPRPMHMGSSQVDIRPAIRPGMPGVRPPRPMANGFRPVNSAVNIPAGGMIRPIRPGAPGIPMRPATQAIRPGPPGGASMRPGPGSVPPIQAQMRPGMPMRPMPPGMRPVRPGQVMRPLNRPTQPQQRPPLQPHMNSGSYSQDGYRMTSPDRTPTRGTSVLSQDGPSRSPSLDPTSQKRTTPLLGIDGQPFIGPEPIKPDLTYATIIYRALAGVDRGRGTLGQVCDWVANEWEWFRMNPESGWQNSIRHNLSLNKAFLKVPRVPEDDPESKGSVWILDPVHAPELVERERKAAEQKEARLKREAEKAVTLSKIVKPKRPVERPYRRDSDTDQLRTSASAGGGSAPPHGVESVLSGLIPPLLVPLNRQIPLMLGAIPPHLKSVDIKLKHLLPEPPYVYDNNTIILNPIVFGRFSKQQLAQMQALPTKSAIQVLRTYVLRWLQEKVKKLGPSSLPNTGSPAIRPAMPVATGAPRPTGTPVRPSSAAMPPRPPGVRPIPGQVRPLQPGPRPGMPRPGSIVRPVTNGGPIRPGMRPINVPGTSGMRPALRPANGVSRPPQPTPALDPETLRKITQLAESAIKTNSAQSANAKVLLQYLKQVGSQVNIAIATQILSTGVIPPNAIPGRPALPVANSTGVRPRPSPASISGAQPPSSVLGKRPADSVTATNADSAEAKRQKV</sequence>
<protein>
    <submittedName>
        <fullName evidence="1">Uncharacterized protein</fullName>
    </submittedName>
</protein>
<proteinExistence type="predicted"/>
<organism evidence="1 2">
    <name type="scientific">Naganishia onofrii</name>
    <dbReference type="NCBI Taxonomy" id="1851511"/>
    <lineage>
        <taxon>Eukaryota</taxon>
        <taxon>Fungi</taxon>
        <taxon>Dikarya</taxon>
        <taxon>Basidiomycota</taxon>
        <taxon>Agaricomycotina</taxon>
        <taxon>Tremellomycetes</taxon>
        <taxon>Filobasidiales</taxon>
        <taxon>Filobasidiaceae</taxon>
        <taxon>Naganishia</taxon>
    </lineage>
</organism>
<dbReference type="Proteomes" id="UP001234202">
    <property type="component" value="Unassembled WGS sequence"/>
</dbReference>
<comment type="caution">
    <text evidence="1">The sequence shown here is derived from an EMBL/GenBank/DDBJ whole genome shotgun (WGS) entry which is preliminary data.</text>
</comment>
<reference evidence="1" key="1">
    <citation type="submission" date="2023-04" db="EMBL/GenBank/DDBJ databases">
        <title>Draft Genome sequencing of Naganishia species isolated from polar environments using Oxford Nanopore Technology.</title>
        <authorList>
            <person name="Leo P."/>
            <person name="Venkateswaran K."/>
        </authorList>
    </citation>
    <scope>NUCLEOTIDE SEQUENCE</scope>
    <source>
        <strain evidence="1">DBVPG 5303</strain>
    </source>
</reference>
<name>A0ACC2XXX8_9TREE</name>
<accession>A0ACC2XXX8</accession>